<name>A0AAW5NB38_9BACT</name>
<evidence type="ECO:0000313" key="3">
    <source>
        <dbReference type="Proteomes" id="UP001204579"/>
    </source>
</evidence>
<organism evidence="2 3">
    <name type="scientific">Phocaeicola barnesiae</name>
    <dbReference type="NCBI Taxonomy" id="376804"/>
    <lineage>
        <taxon>Bacteria</taxon>
        <taxon>Pseudomonadati</taxon>
        <taxon>Bacteroidota</taxon>
        <taxon>Bacteroidia</taxon>
        <taxon>Bacteroidales</taxon>
        <taxon>Bacteroidaceae</taxon>
        <taxon>Phocaeicola</taxon>
    </lineage>
</organism>
<dbReference type="AlphaFoldDB" id="A0AAW5NB38"/>
<evidence type="ECO:0000256" key="1">
    <source>
        <dbReference type="SAM" id="MobiDB-lite"/>
    </source>
</evidence>
<evidence type="ECO:0000313" key="2">
    <source>
        <dbReference type="EMBL" id="MCR8874769.1"/>
    </source>
</evidence>
<dbReference type="PROSITE" id="PS00018">
    <property type="entry name" value="EF_HAND_1"/>
    <property type="match status" value="1"/>
</dbReference>
<reference evidence="2 3" key="1">
    <citation type="submission" date="2022-08" db="EMBL/GenBank/DDBJ databases">
        <authorList>
            <person name="Zeman M."/>
            <person name="Kubasova T."/>
        </authorList>
    </citation>
    <scope>NUCLEOTIDE SEQUENCE [LARGE SCALE GENOMIC DNA]</scope>
    <source>
        <strain evidence="2 3">ET62</strain>
    </source>
</reference>
<dbReference type="InterPro" id="IPR018247">
    <property type="entry name" value="EF_Hand_1_Ca_BS"/>
</dbReference>
<dbReference type="Proteomes" id="UP001204579">
    <property type="component" value="Unassembled WGS sequence"/>
</dbReference>
<feature type="region of interest" description="Disordered" evidence="1">
    <location>
        <begin position="317"/>
        <end position="339"/>
    </location>
</feature>
<dbReference type="EMBL" id="JANRHJ010000014">
    <property type="protein sequence ID" value="MCR8874769.1"/>
    <property type="molecule type" value="Genomic_DNA"/>
</dbReference>
<gene>
    <name evidence="2" type="ORF">NW209_12235</name>
</gene>
<keyword evidence="3" id="KW-1185">Reference proteome</keyword>
<comment type="caution">
    <text evidence="2">The sequence shown here is derived from an EMBL/GenBank/DDBJ whole genome shotgun (WGS) entry which is preliminary data.</text>
</comment>
<accession>A0AAW5NB38</accession>
<dbReference type="RefSeq" id="WP_258336085.1">
    <property type="nucleotide sequence ID" value="NZ_JANRHJ010000014.1"/>
</dbReference>
<protein>
    <submittedName>
        <fullName evidence="2">DUF4906 domain-containing protein</fullName>
    </submittedName>
</protein>
<sequence length="1110" mass="122057">MKKIHLIKIYTGILAVCTALFNLTSCMDDDLVKSSSMVEEGVPITVSLNFAAIPSTDVAITRATGSDLSDRSDVVICVFHGDGSFEQMVTNYNSTTLTFLGSSTIGDNGENRYSVKFESTSGEKKLIALANVADGAFWENMITDLTAAYNGKYSFDQVKAIVADVSHKLVAQAGTTDGMQPFHITASSQMLITGWNEGVVFGTGNSGVTDYGKYGDKDNSVAIKMKRAMAHVTFNITASPTNAKGTFTPSSFRVYNIPTKSYLTNDLQGSESYAPTTGVTDVSYVYTAAENIGTAQGGYYSFNFYMPENVQKNESVSTYNDRDAWSGDEGASPEKKTWTNAPQNSTFVVISGTYEGSATIDDTEKPVTANVEYTIHLGDFGKSTDDSRNYGDFSVMRNYSYTYTVNVLGVDKIIVEAQRAGGEEYQNGAEGSIYDSGSTLYTYNLDAHYEQVYLEYNLSDIANSLGQGLTGQDLDDAIANQLILIIQSEAMDYTHDYTDDKPYTTRNKRGTLSPYKIYADAVREGTEDDVAKADVLDGAGSGINPEKGFDYKWIEFLPQEDTDISAYPGISSWAMEDLTDLNNKQFYAGATGQSNVNGDPTKLIDVYDMIVEMGKAIKQIYNKETPNSDKITISSSGSNYVARFTAFVNEYYYLRHPLTGAVTTTWSVMTNKIPREMIIAMSTETSTDGNSSYSKIHSYISQLSMETFYNDRVSTINAFGIETYNETPLSIAFGTPISTTGLTDNDGRKNQKILIGASSSPDWSDYISLSYNGWTASVGTNRTEHKLSNAYKNAYSACMSRNRDLNGNGQIDENEIRWFLPSLNEYIRMGIGNNGISSAAQLYMGDKTTMDKSLYPTNYVNDGALYYTSSEDAKRVYWAIEMGSYGSVDKWSGSGPFPIRCIRNLPATDISRINDVVSDATYKYYENTSPNVIVFKDRLVSSLYRQRASGSLGIHNEDGDANSFYYGIFVADNFLRTENPGQGYTYTTYTLGDIIGYDGTVTWNGGRYSNNGTMKNPCAGYDQDGYTNWRVPNLVELSAMNAAGLLSPKPDGYGSNDVACCTQFTNQNVRYGFAFSSLIYCPGGETQQINNQVLIRCVRDVPPGYTFPTN</sequence>
<proteinExistence type="predicted"/>